<evidence type="ECO:0000259" key="1">
    <source>
        <dbReference type="Pfam" id="PF13478"/>
    </source>
</evidence>
<dbReference type="EMBL" id="UINC01001105">
    <property type="protein sequence ID" value="SUZ70930.1"/>
    <property type="molecule type" value="Genomic_DNA"/>
</dbReference>
<dbReference type="AlphaFoldDB" id="A0A381PVI6"/>
<dbReference type="PANTHER" id="PTHR30388">
    <property type="entry name" value="ALDEHYDE OXIDOREDUCTASE MOLYBDENUM COFACTOR ASSEMBLY PROTEIN"/>
    <property type="match status" value="1"/>
</dbReference>
<organism evidence="2">
    <name type="scientific">marine metagenome</name>
    <dbReference type="NCBI Taxonomy" id="408172"/>
    <lineage>
        <taxon>unclassified sequences</taxon>
        <taxon>metagenomes</taxon>
        <taxon>ecological metagenomes</taxon>
    </lineage>
</organism>
<reference evidence="2" key="1">
    <citation type="submission" date="2018-05" db="EMBL/GenBank/DDBJ databases">
        <authorList>
            <person name="Lanie J.A."/>
            <person name="Ng W.-L."/>
            <person name="Kazmierczak K.M."/>
            <person name="Andrzejewski T.M."/>
            <person name="Davidsen T.M."/>
            <person name="Wayne K.J."/>
            <person name="Tettelin H."/>
            <person name="Glass J.I."/>
            <person name="Rusch D."/>
            <person name="Podicherti R."/>
            <person name="Tsui H.-C.T."/>
            <person name="Winkler M.E."/>
        </authorList>
    </citation>
    <scope>NUCLEOTIDE SEQUENCE</scope>
</reference>
<dbReference type="PANTHER" id="PTHR30388:SF6">
    <property type="entry name" value="XANTHINE DEHYDROGENASE SUBUNIT A-RELATED"/>
    <property type="match status" value="1"/>
</dbReference>
<protein>
    <recommendedName>
        <fullName evidence="1">XdhC Rossmann domain-containing protein</fullName>
    </recommendedName>
</protein>
<dbReference type="InterPro" id="IPR027051">
    <property type="entry name" value="XdhC_Rossmann_dom"/>
</dbReference>
<evidence type="ECO:0000313" key="2">
    <source>
        <dbReference type="EMBL" id="SUZ70930.1"/>
    </source>
</evidence>
<proteinExistence type="predicted"/>
<gene>
    <name evidence="2" type="ORF">METZ01_LOCUS23784</name>
</gene>
<dbReference type="Gene3D" id="3.40.50.720">
    <property type="entry name" value="NAD(P)-binding Rossmann-like Domain"/>
    <property type="match status" value="1"/>
</dbReference>
<dbReference type="InterPro" id="IPR052698">
    <property type="entry name" value="MoCofactor_Util/Proc"/>
</dbReference>
<dbReference type="Pfam" id="PF13478">
    <property type="entry name" value="XdhC_C"/>
    <property type="match status" value="1"/>
</dbReference>
<feature type="domain" description="XdhC Rossmann" evidence="1">
    <location>
        <begin position="101"/>
        <end position="245"/>
    </location>
</feature>
<sequence>VEATAEVLDAQEARHPMALVVGVSGSPELVGARVVVRQAKGGAKSLVGSFGDAVLDDGALALGTQRLEEHRASTKGLYELKSASGSTVQVYVEVHYPQPDLVIVGAGHIAQPLCSMGALMGFRVIVVDDRPDFATRERFPEAERIVRVDFMDPFADIPIHSTSHIVLVTRGHKYDFECLRHLLKTEVEPPYVGMIGSRRRIRAAFSQLQGEGMPKDRLSRVRAPVGLDIGAETPVEIAVAVAAEIVLQWRGGTGVPLAEQERILERFFKESEL</sequence>
<feature type="non-terminal residue" evidence="2">
    <location>
        <position position="1"/>
    </location>
</feature>
<accession>A0A381PVI6</accession>
<name>A0A381PVI6_9ZZZZ</name>